<feature type="region of interest" description="Disordered" evidence="1">
    <location>
        <begin position="52"/>
        <end position="72"/>
    </location>
</feature>
<reference evidence="2" key="1">
    <citation type="journal article" date="2023" name="Genome Biol. Evol.">
        <title>Long-read-based Genome Assembly of Drosophila gunungcola Reveals Fewer Chemosensory Genes in Flower-breeding Species.</title>
        <authorList>
            <person name="Negi A."/>
            <person name="Liao B.Y."/>
            <person name="Yeh S.D."/>
        </authorList>
    </citation>
    <scope>NUCLEOTIDE SEQUENCE</scope>
    <source>
        <strain evidence="2">Sukarami</strain>
    </source>
</reference>
<gene>
    <name evidence="2" type="ORF">M5D96_008015</name>
</gene>
<evidence type="ECO:0000313" key="2">
    <source>
        <dbReference type="EMBL" id="KAI8039292.1"/>
    </source>
</evidence>
<dbReference type="Proteomes" id="UP001059596">
    <property type="component" value="Unassembled WGS sequence"/>
</dbReference>
<feature type="non-terminal residue" evidence="2">
    <location>
        <position position="72"/>
    </location>
</feature>
<organism evidence="2 3">
    <name type="scientific">Drosophila gunungcola</name>
    <name type="common">fruit fly</name>
    <dbReference type="NCBI Taxonomy" id="103775"/>
    <lineage>
        <taxon>Eukaryota</taxon>
        <taxon>Metazoa</taxon>
        <taxon>Ecdysozoa</taxon>
        <taxon>Arthropoda</taxon>
        <taxon>Hexapoda</taxon>
        <taxon>Insecta</taxon>
        <taxon>Pterygota</taxon>
        <taxon>Neoptera</taxon>
        <taxon>Endopterygota</taxon>
        <taxon>Diptera</taxon>
        <taxon>Brachycera</taxon>
        <taxon>Muscomorpha</taxon>
        <taxon>Ephydroidea</taxon>
        <taxon>Drosophilidae</taxon>
        <taxon>Drosophila</taxon>
        <taxon>Sophophora</taxon>
    </lineage>
</organism>
<keyword evidence="3" id="KW-1185">Reference proteome</keyword>
<evidence type="ECO:0000256" key="1">
    <source>
        <dbReference type="SAM" id="MobiDB-lite"/>
    </source>
</evidence>
<name>A0A9Q0BP08_9MUSC</name>
<comment type="caution">
    <text evidence="2">The sequence shown here is derived from an EMBL/GenBank/DDBJ whole genome shotgun (WGS) entry which is preliminary data.</text>
</comment>
<dbReference type="EMBL" id="JAMKOV010000006">
    <property type="protein sequence ID" value="KAI8039292.1"/>
    <property type="molecule type" value="Genomic_DNA"/>
</dbReference>
<evidence type="ECO:0000313" key="3">
    <source>
        <dbReference type="Proteomes" id="UP001059596"/>
    </source>
</evidence>
<proteinExistence type="predicted"/>
<sequence length="72" mass="7831">CGHSHKWRVTVTSQVSDVGRCSGLRIKLVTGNSDSLQLLECKRATTLANGDTFAHTRTDSERGTMSPVNRGE</sequence>
<dbReference type="AlphaFoldDB" id="A0A9Q0BP08"/>
<accession>A0A9Q0BP08</accession>
<protein>
    <submittedName>
        <fullName evidence="2">Uncharacterized protein</fullName>
    </submittedName>
</protein>